<feature type="domain" description="FAD-binding" evidence="1">
    <location>
        <begin position="20"/>
        <end position="81"/>
    </location>
</feature>
<dbReference type="Proteomes" id="UP001147700">
    <property type="component" value="Unassembled WGS sequence"/>
</dbReference>
<dbReference type="PANTHER" id="PTHR42685">
    <property type="entry name" value="GERANYLGERANYL DIPHOSPHATE REDUCTASE"/>
    <property type="match status" value="1"/>
</dbReference>
<evidence type="ECO:0000259" key="1">
    <source>
        <dbReference type="Pfam" id="PF01494"/>
    </source>
</evidence>
<dbReference type="InterPro" id="IPR050407">
    <property type="entry name" value="Geranylgeranyl_reductase"/>
</dbReference>
<keyword evidence="3" id="KW-1185">Reference proteome</keyword>
<dbReference type="GO" id="GO:0004497">
    <property type="term" value="F:monooxygenase activity"/>
    <property type="evidence" value="ECO:0007669"/>
    <property type="project" value="UniProtKB-KW"/>
</dbReference>
<dbReference type="Gene3D" id="3.50.50.60">
    <property type="entry name" value="FAD/NAD(P)-binding domain"/>
    <property type="match status" value="1"/>
</dbReference>
<organism evidence="2 3">
    <name type="scientific">Solirubrobacter deserti</name>
    <dbReference type="NCBI Taxonomy" id="2282478"/>
    <lineage>
        <taxon>Bacteria</taxon>
        <taxon>Bacillati</taxon>
        <taxon>Actinomycetota</taxon>
        <taxon>Thermoleophilia</taxon>
        <taxon>Solirubrobacterales</taxon>
        <taxon>Solirubrobacteraceae</taxon>
        <taxon>Solirubrobacter</taxon>
    </lineage>
</organism>
<dbReference type="RefSeq" id="WP_202953936.1">
    <property type="nucleotide sequence ID" value="NZ_JAPCID010000090.1"/>
</dbReference>
<dbReference type="InterPro" id="IPR036188">
    <property type="entry name" value="FAD/NAD-bd_sf"/>
</dbReference>
<dbReference type="SUPFAM" id="SSF51905">
    <property type="entry name" value="FAD/NAD(P)-binding domain"/>
    <property type="match status" value="1"/>
</dbReference>
<comment type="caution">
    <text evidence="2">The sequence shown here is derived from an EMBL/GenBank/DDBJ whole genome shotgun (WGS) entry which is preliminary data.</text>
</comment>
<keyword evidence="2" id="KW-0503">Monooxygenase</keyword>
<dbReference type="Pfam" id="PF01494">
    <property type="entry name" value="FAD_binding_3"/>
    <property type="match status" value="1"/>
</dbReference>
<accession>A0ABT4RVP9</accession>
<evidence type="ECO:0000313" key="2">
    <source>
        <dbReference type="EMBL" id="MDA0142438.1"/>
    </source>
</evidence>
<dbReference type="EMBL" id="JAPCID010000090">
    <property type="protein sequence ID" value="MDA0142438.1"/>
    <property type="molecule type" value="Genomic_DNA"/>
</dbReference>
<keyword evidence="2" id="KW-0560">Oxidoreductase</keyword>
<proteinExistence type="predicted"/>
<name>A0ABT4RVP9_9ACTN</name>
<gene>
    <name evidence="2" type="ORF">OJ962_33450</name>
</gene>
<reference evidence="2" key="1">
    <citation type="submission" date="2022-10" db="EMBL/GenBank/DDBJ databases">
        <title>The WGS of Solirubrobacter sp. CPCC 204708.</title>
        <authorList>
            <person name="Jiang Z."/>
        </authorList>
    </citation>
    <scope>NUCLEOTIDE SEQUENCE</scope>
    <source>
        <strain evidence="2">CPCC 204708</strain>
    </source>
</reference>
<dbReference type="InterPro" id="IPR002938">
    <property type="entry name" value="FAD-bd"/>
</dbReference>
<evidence type="ECO:0000313" key="3">
    <source>
        <dbReference type="Proteomes" id="UP001147700"/>
    </source>
</evidence>
<sequence>MPVRATKRGDARVPFPHGADADVLICGASFAGLAVARELRASGARVLILDRYEIGERQTSACAAPTEWLRNMGLEASIRQTFDSLLVHTPRVGKARWSLPWTFSTFDYPQLCELLFEQTGEAEFETAKVSSRTGQTVSTDRGDVTAPLIVDALGWRRVLGPGDNFQPPDGPLSRGLEVHPKGTGEDLELWIDPRYVDAGYGWAFPARDEVRIGVGSFDPHDPVKQPTLRLVEDVAQQPHGYQGNWIPHRIRPAVEDGIFFVGDSAGHCIPLTAEGIRTALYFGIAAGRELRAVLEGRQDKAAALKRYGAFSASHKWKFESLYACQQSIRHLHGRPLDKVTRAFTRRRIAHWAFQNYLEIAPPSFAVPAPPTPVRVEERKAA</sequence>
<dbReference type="PANTHER" id="PTHR42685:SF22">
    <property type="entry name" value="CONDITIONED MEDIUM FACTOR RECEPTOR 1"/>
    <property type="match status" value="1"/>
</dbReference>
<protein>
    <submittedName>
        <fullName evidence="2">FAD-dependent monooxygenase</fullName>
    </submittedName>
</protein>